<reference evidence="1" key="1">
    <citation type="journal article" date="2014" name="Front. Microbiol.">
        <title>High frequency of phylogenetically diverse reductive dehalogenase-homologous genes in deep subseafloor sedimentary metagenomes.</title>
        <authorList>
            <person name="Kawai M."/>
            <person name="Futagami T."/>
            <person name="Toyoda A."/>
            <person name="Takaki Y."/>
            <person name="Nishi S."/>
            <person name="Hori S."/>
            <person name="Arai W."/>
            <person name="Tsubouchi T."/>
            <person name="Morono Y."/>
            <person name="Uchiyama I."/>
            <person name="Ito T."/>
            <person name="Fujiyama A."/>
            <person name="Inagaki F."/>
            <person name="Takami H."/>
        </authorList>
    </citation>
    <scope>NUCLEOTIDE SEQUENCE</scope>
    <source>
        <strain evidence="1">Expedition CK06-06</strain>
    </source>
</reference>
<comment type="caution">
    <text evidence="1">The sequence shown here is derived from an EMBL/GenBank/DDBJ whole genome shotgun (WGS) entry which is preliminary data.</text>
</comment>
<organism evidence="1">
    <name type="scientific">marine sediment metagenome</name>
    <dbReference type="NCBI Taxonomy" id="412755"/>
    <lineage>
        <taxon>unclassified sequences</taxon>
        <taxon>metagenomes</taxon>
        <taxon>ecological metagenomes</taxon>
    </lineage>
</organism>
<evidence type="ECO:0000313" key="1">
    <source>
        <dbReference type="EMBL" id="GAH14432.1"/>
    </source>
</evidence>
<dbReference type="AlphaFoldDB" id="X1D2M0"/>
<dbReference type="EMBL" id="BART01032758">
    <property type="protein sequence ID" value="GAH14432.1"/>
    <property type="molecule type" value="Genomic_DNA"/>
</dbReference>
<feature type="non-terminal residue" evidence="1">
    <location>
        <position position="1"/>
    </location>
</feature>
<name>X1D2M0_9ZZZZ</name>
<gene>
    <name evidence="1" type="ORF">S01H4_56523</name>
</gene>
<sequence>TAATRAAQAAYGAQSALRRRAGLKRLWQMLTP</sequence>
<proteinExistence type="predicted"/>
<accession>X1D2M0</accession>
<protein>
    <submittedName>
        <fullName evidence="1">Uncharacterized protein</fullName>
    </submittedName>
</protein>